<sequence>MSQAPKEKELRMPRMTAKIGIAAFSMMLICLASCSSGLFFSKPRAIPEDKIAALGEQIEEAVINTRLDGPSASDYNIDERTGKVTGDLEPLSLLLNTEQVREKVPALTELNVDNEVVVSAIRGRILRRPAVYDLQQNGCVGEDRGGLLKNLKSRACAEDRAAKDRVANIVLMENRNRMTIYEQVTDANDLGSSGLNIVRGIFREQIYRKAWAGTPLQRPDGTWEKR</sequence>
<gene>
    <name evidence="2" type="ORF">C4532_03955</name>
</gene>
<protein>
    <submittedName>
        <fullName evidence="2">DUF1318 domain-containing protein</fullName>
    </submittedName>
</protein>
<reference evidence="2 3" key="1">
    <citation type="journal article" date="2017" name="ISME J.">
        <title>Energy and carbon metabolisms in a deep terrestrial subsurface fluid microbial community.</title>
        <authorList>
            <person name="Momper L."/>
            <person name="Jungbluth S.P."/>
            <person name="Lee M.D."/>
            <person name="Amend J.P."/>
        </authorList>
    </citation>
    <scope>NUCLEOTIDE SEQUENCE [LARGE SCALE GENOMIC DNA]</scope>
    <source>
        <strain evidence="2">SURF_17</strain>
    </source>
</reference>
<comment type="caution">
    <text evidence="2">The sequence shown here is derived from an EMBL/GenBank/DDBJ whole genome shotgun (WGS) entry which is preliminary data.</text>
</comment>
<accession>A0A419F605</accession>
<evidence type="ECO:0000313" key="3">
    <source>
        <dbReference type="Proteomes" id="UP000285961"/>
    </source>
</evidence>
<organism evidence="2 3">
    <name type="scientific">Candidatus Abyssobacteria bacterium SURF_17</name>
    <dbReference type="NCBI Taxonomy" id="2093361"/>
    <lineage>
        <taxon>Bacteria</taxon>
        <taxon>Pseudomonadati</taxon>
        <taxon>Candidatus Hydrogenedentota</taxon>
        <taxon>Candidatus Abyssobacteria</taxon>
    </lineage>
</organism>
<dbReference type="Pfam" id="PF07027">
    <property type="entry name" value="DUF1318"/>
    <property type="match status" value="1"/>
</dbReference>
<keyword evidence="1" id="KW-0472">Membrane</keyword>
<dbReference type="AlphaFoldDB" id="A0A419F605"/>
<dbReference type="EMBL" id="QZKI01000023">
    <property type="protein sequence ID" value="RJP73827.1"/>
    <property type="molecule type" value="Genomic_DNA"/>
</dbReference>
<name>A0A419F605_9BACT</name>
<dbReference type="InterPro" id="IPR008309">
    <property type="entry name" value="YdbL"/>
</dbReference>
<keyword evidence="1" id="KW-0812">Transmembrane</keyword>
<evidence type="ECO:0000313" key="2">
    <source>
        <dbReference type="EMBL" id="RJP73827.1"/>
    </source>
</evidence>
<feature type="transmembrane region" description="Helical" evidence="1">
    <location>
        <begin position="21"/>
        <end position="40"/>
    </location>
</feature>
<dbReference type="Proteomes" id="UP000285961">
    <property type="component" value="Unassembled WGS sequence"/>
</dbReference>
<keyword evidence="1" id="KW-1133">Transmembrane helix</keyword>
<proteinExistence type="predicted"/>
<evidence type="ECO:0000256" key="1">
    <source>
        <dbReference type="SAM" id="Phobius"/>
    </source>
</evidence>